<sequence>MLQAVPTSSELDDLVETTTRMRAGIEKVVTGRPDLVRTTLAVLLAEGHLLLEDVPGVGKTTLAKALARSIDCTVGRIQFTPDLLPSDLTGVNIYRSQTHEFEFRPGPVFSHIVIGDEINRASPKTQSALLECMQEAQATVDGHTYPLPRPFLVVATQNPVEMEGTYPLPEAQRDRFMARLTVGYPSVDSELAMLDLQETADPLADLRPATDAAHVGRLIDTTRRLYAAPGVKRYVVDLVTATREDQGLRLGASPRAAIQLLRAAKGVAALAGRDHVLPDDVQELAEAVLAHRLLPSTESRLSGRGTDAIVRDIVARIPLPTPTAVRSSRSVG</sequence>
<dbReference type="OrthoDB" id="9808397at2"/>
<dbReference type="InterPro" id="IPR050764">
    <property type="entry name" value="CbbQ/NirQ/NorQ/GpvN"/>
</dbReference>
<comment type="similarity">
    <text evidence="3">Belongs to the MoxR family.</text>
</comment>
<accession>A0A413RMN1</accession>
<dbReference type="AlphaFoldDB" id="A0A413RMN1"/>
<evidence type="ECO:0000313" key="7">
    <source>
        <dbReference type="Proteomes" id="UP000283374"/>
    </source>
</evidence>
<gene>
    <name evidence="6" type="ORF">D1825_07675</name>
</gene>
<protein>
    <submittedName>
        <fullName evidence="6">MoxR family ATPase</fullName>
    </submittedName>
</protein>
<dbReference type="FunFam" id="3.40.50.300:FF:000640">
    <property type="entry name" value="MoxR family ATPase"/>
    <property type="match status" value="1"/>
</dbReference>
<dbReference type="GO" id="GO:0005524">
    <property type="term" value="F:ATP binding"/>
    <property type="evidence" value="ECO:0007669"/>
    <property type="project" value="UniProtKB-KW"/>
</dbReference>
<dbReference type="GO" id="GO:0016887">
    <property type="term" value="F:ATP hydrolysis activity"/>
    <property type="evidence" value="ECO:0007669"/>
    <property type="project" value="InterPro"/>
</dbReference>
<keyword evidence="7" id="KW-1185">Reference proteome</keyword>
<name>A0A413RMN1_9CELL</name>
<evidence type="ECO:0000259" key="4">
    <source>
        <dbReference type="Pfam" id="PF07726"/>
    </source>
</evidence>
<evidence type="ECO:0000313" key="6">
    <source>
        <dbReference type="EMBL" id="RHA42003.1"/>
    </source>
</evidence>
<dbReference type="InterPro" id="IPR027417">
    <property type="entry name" value="P-loop_NTPase"/>
</dbReference>
<dbReference type="SUPFAM" id="SSF52540">
    <property type="entry name" value="P-loop containing nucleoside triphosphate hydrolases"/>
    <property type="match status" value="1"/>
</dbReference>
<proteinExistence type="inferred from homology"/>
<keyword evidence="2" id="KW-0067">ATP-binding</keyword>
<dbReference type="PANTHER" id="PTHR42759:SF5">
    <property type="entry name" value="METHANOL DEHYDROGENASE REGULATOR"/>
    <property type="match status" value="1"/>
</dbReference>
<evidence type="ECO:0000256" key="2">
    <source>
        <dbReference type="ARBA" id="ARBA00022840"/>
    </source>
</evidence>
<dbReference type="Gene3D" id="1.10.8.80">
    <property type="entry name" value="Magnesium chelatase subunit I, C-Terminal domain"/>
    <property type="match status" value="1"/>
</dbReference>
<dbReference type="Pfam" id="PF07726">
    <property type="entry name" value="AAA_3"/>
    <property type="match status" value="1"/>
</dbReference>
<dbReference type="Pfam" id="PF17863">
    <property type="entry name" value="AAA_lid_2"/>
    <property type="match status" value="1"/>
</dbReference>
<dbReference type="CDD" id="cd00009">
    <property type="entry name" value="AAA"/>
    <property type="match status" value="1"/>
</dbReference>
<dbReference type="Gene3D" id="3.40.50.300">
    <property type="entry name" value="P-loop containing nucleotide triphosphate hydrolases"/>
    <property type="match status" value="1"/>
</dbReference>
<dbReference type="Proteomes" id="UP000283374">
    <property type="component" value="Unassembled WGS sequence"/>
</dbReference>
<keyword evidence="1" id="KW-0547">Nucleotide-binding</keyword>
<reference evidence="6 7" key="1">
    <citation type="submission" date="2018-08" db="EMBL/GenBank/DDBJ databases">
        <title>Cellulomonas rhizosphaerae sp. nov., a novel actinomycete isolated from soil.</title>
        <authorList>
            <person name="Tian Y."/>
        </authorList>
    </citation>
    <scope>NUCLEOTIDE SEQUENCE [LARGE SCALE GENOMIC DNA]</scope>
    <source>
        <strain evidence="6 7">NEAU-TCZ24</strain>
    </source>
</reference>
<dbReference type="InterPro" id="IPR011703">
    <property type="entry name" value="ATPase_AAA-3"/>
</dbReference>
<evidence type="ECO:0000256" key="1">
    <source>
        <dbReference type="ARBA" id="ARBA00022741"/>
    </source>
</evidence>
<evidence type="ECO:0000256" key="3">
    <source>
        <dbReference type="ARBA" id="ARBA00061607"/>
    </source>
</evidence>
<feature type="domain" description="ChlI/MoxR AAA lid" evidence="5">
    <location>
        <begin position="241"/>
        <end position="313"/>
    </location>
</feature>
<organism evidence="6 7">
    <name type="scientific">Cellulomonas rhizosphaerae</name>
    <dbReference type="NCBI Taxonomy" id="2293719"/>
    <lineage>
        <taxon>Bacteria</taxon>
        <taxon>Bacillati</taxon>
        <taxon>Actinomycetota</taxon>
        <taxon>Actinomycetes</taxon>
        <taxon>Micrococcales</taxon>
        <taxon>Cellulomonadaceae</taxon>
        <taxon>Cellulomonas</taxon>
    </lineage>
</organism>
<dbReference type="EMBL" id="QWKP01000176">
    <property type="protein sequence ID" value="RHA42003.1"/>
    <property type="molecule type" value="Genomic_DNA"/>
</dbReference>
<dbReference type="RefSeq" id="WP_118766851.1">
    <property type="nucleotide sequence ID" value="NZ_QWKP01000176.1"/>
</dbReference>
<dbReference type="PANTHER" id="PTHR42759">
    <property type="entry name" value="MOXR FAMILY PROTEIN"/>
    <property type="match status" value="1"/>
</dbReference>
<comment type="caution">
    <text evidence="6">The sequence shown here is derived from an EMBL/GenBank/DDBJ whole genome shotgun (WGS) entry which is preliminary data.</text>
</comment>
<feature type="domain" description="ATPase AAA-3" evidence="4">
    <location>
        <begin position="48"/>
        <end position="177"/>
    </location>
</feature>
<evidence type="ECO:0000259" key="5">
    <source>
        <dbReference type="Pfam" id="PF17863"/>
    </source>
</evidence>
<dbReference type="InterPro" id="IPR041628">
    <property type="entry name" value="ChlI/MoxR_AAA_lid"/>
</dbReference>
<dbReference type="PIRSF" id="PIRSF002849">
    <property type="entry name" value="AAA_ATPase_chaperone_MoxR_prd"/>
    <property type="match status" value="1"/>
</dbReference>